<organism evidence="1 2">
    <name type="scientific">Lactiplantibacillus plantarum</name>
    <name type="common">Lactobacillus plantarum</name>
    <dbReference type="NCBI Taxonomy" id="1590"/>
    <lineage>
        <taxon>Bacteria</taxon>
        <taxon>Bacillati</taxon>
        <taxon>Bacillota</taxon>
        <taxon>Bacilli</taxon>
        <taxon>Lactobacillales</taxon>
        <taxon>Lactobacillaceae</taxon>
        <taxon>Lactiplantibacillus</taxon>
    </lineage>
</organism>
<dbReference type="PATRIC" id="fig|1590.192.peg.2200"/>
<dbReference type="AlphaFoldDB" id="A0A1E3KTW4"/>
<evidence type="ECO:0000313" key="2">
    <source>
        <dbReference type="Proteomes" id="UP000094892"/>
    </source>
</evidence>
<protein>
    <submittedName>
        <fullName evidence="1">Uncharacterized protein</fullName>
    </submittedName>
</protein>
<dbReference type="EMBL" id="MCOL01000001">
    <property type="protein sequence ID" value="ODO62305.1"/>
    <property type="molecule type" value="Genomic_DNA"/>
</dbReference>
<dbReference type="Proteomes" id="UP000094892">
    <property type="component" value="Unassembled WGS sequence"/>
</dbReference>
<proteinExistence type="predicted"/>
<gene>
    <name evidence="1" type="ORF">LPJSA22_02319</name>
</gene>
<reference evidence="1 2" key="1">
    <citation type="submission" date="2016-08" db="EMBL/GenBank/DDBJ databases">
        <title>Genome sequencing of Lactobacillus plantarum JSA22, isolated from fermented soybean paste.</title>
        <authorList>
            <person name="Choi H.S."/>
        </authorList>
    </citation>
    <scope>NUCLEOTIDE SEQUENCE [LARGE SCALE GENOMIC DNA]</scope>
    <source>
        <strain evidence="1 2">JSA22</strain>
    </source>
</reference>
<accession>A0A1E3KTW4</accession>
<name>A0A1E3KTW4_LACPN</name>
<comment type="caution">
    <text evidence="1">The sequence shown here is derived from an EMBL/GenBank/DDBJ whole genome shotgun (WGS) entry which is preliminary data.</text>
</comment>
<evidence type="ECO:0000313" key="1">
    <source>
        <dbReference type="EMBL" id="ODO62305.1"/>
    </source>
</evidence>
<sequence>MRNYKYAVYGGISVVYLITLYALYHLIRTAYILFFL</sequence>